<dbReference type="OMA" id="FVFGWIT"/>
<feature type="domain" description="Pecanex C-terminal" evidence="8">
    <location>
        <begin position="1064"/>
        <end position="1234"/>
    </location>
</feature>
<feature type="transmembrane region" description="Helical" evidence="6">
    <location>
        <begin position="170"/>
        <end position="194"/>
    </location>
</feature>
<dbReference type="AlphaFoldDB" id="A0A3M6THZ2"/>
<dbReference type="PANTHER" id="PTHR12372">
    <property type="entry name" value="PECANEX"/>
    <property type="match status" value="1"/>
</dbReference>
<feature type="transmembrane region" description="Helical" evidence="6">
    <location>
        <begin position="359"/>
        <end position="379"/>
    </location>
</feature>
<reference evidence="9 10" key="1">
    <citation type="journal article" date="2018" name="Sci. Rep.">
        <title>Comparative analysis of the Pocillopora damicornis genome highlights role of immune system in coral evolution.</title>
        <authorList>
            <person name="Cunning R."/>
            <person name="Bay R.A."/>
            <person name="Gillette P."/>
            <person name="Baker A.C."/>
            <person name="Traylor-Knowles N."/>
        </authorList>
    </citation>
    <scope>NUCLEOTIDE SEQUENCE [LARGE SCALE GENOMIC DNA]</scope>
    <source>
        <strain evidence="9">RSMAS</strain>
        <tissue evidence="9">Whole animal</tissue>
    </source>
</reference>
<gene>
    <name evidence="9" type="ORF">pdam_00023871</name>
</gene>
<feature type="transmembrane region" description="Helical" evidence="6">
    <location>
        <begin position="516"/>
        <end position="534"/>
    </location>
</feature>
<accession>A0A3M6THZ2</accession>
<dbReference type="PANTHER" id="PTHR12372:SF6">
    <property type="entry name" value="PECANEX-LIKE PROTEIN 4"/>
    <property type="match status" value="1"/>
</dbReference>
<dbReference type="Proteomes" id="UP000275408">
    <property type="component" value="Unassembled WGS sequence"/>
</dbReference>
<feature type="transmembrane region" description="Helical" evidence="6">
    <location>
        <begin position="140"/>
        <end position="163"/>
    </location>
</feature>
<comment type="caution">
    <text evidence="9">The sequence shown here is derived from an EMBL/GenBank/DDBJ whole genome shotgun (WGS) entry which is preliminary data.</text>
</comment>
<feature type="transmembrane region" description="Helical" evidence="6">
    <location>
        <begin position="391"/>
        <end position="418"/>
    </location>
</feature>
<evidence type="ECO:0000256" key="3">
    <source>
        <dbReference type="ARBA" id="ARBA00022692"/>
    </source>
</evidence>
<evidence type="ECO:0000256" key="5">
    <source>
        <dbReference type="ARBA" id="ARBA00023136"/>
    </source>
</evidence>
<feature type="transmembrane region" description="Helical" evidence="6">
    <location>
        <begin position="315"/>
        <end position="339"/>
    </location>
</feature>
<proteinExistence type="inferred from homology"/>
<feature type="compositionally biased region" description="Basic and acidic residues" evidence="7">
    <location>
        <begin position="870"/>
        <end position="879"/>
    </location>
</feature>
<keyword evidence="5 6" id="KW-0472">Membrane</keyword>
<dbReference type="InterPro" id="IPR039797">
    <property type="entry name" value="Pecanex"/>
</dbReference>
<keyword evidence="3 6" id="KW-0812">Transmembrane</keyword>
<evidence type="ECO:0000256" key="1">
    <source>
        <dbReference type="ARBA" id="ARBA00004141"/>
    </source>
</evidence>
<evidence type="ECO:0000256" key="6">
    <source>
        <dbReference type="RuleBase" id="RU367089"/>
    </source>
</evidence>
<feature type="transmembrane region" description="Helical" evidence="6">
    <location>
        <begin position="78"/>
        <end position="99"/>
    </location>
</feature>
<feature type="transmembrane region" description="Helical" evidence="6">
    <location>
        <begin position="214"/>
        <end position="233"/>
    </location>
</feature>
<evidence type="ECO:0000256" key="2">
    <source>
        <dbReference type="ARBA" id="ARBA00010170"/>
    </source>
</evidence>
<evidence type="ECO:0000313" key="10">
    <source>
        <dbReference type="Proteomes" id="UP000275408"/>
    </source>
</evidence>
<dbReference type="OrthoDB" id="5979286at2759"/>
<dbReference type="GO" id="GO:0016020">
    <property type="term" value="C:membrane"/>
    <property type="evidence" value="ECO:0007669"/>
    <property type="project" value="UniProtKB-SubCell"/>
</dbReference>
<feature type="transmembrane region" description="Helical" evidence="6">
    <location>
        <begin position="42"/>
        <end position="66"/>
    </location>
</feature>
<comment type="similarity">
    <text evidence="2 6">Belongs to the pecanex family.</text>
</comment>
<evidence type="ECO:0000259" key="8">
    <source>
        <dbReference type="Pfam" id="PF05041"/>
    </source>
</evidence>
<evidence type="ECO:0000256" key="7">
    <source>
        <dbReference type="SAM" id="MobiDB-lite"/>
    </source>
</evidence>
<name>A0A3M6THZ2_POCDA</name>
<protein>
    <recommendedName>
        <fullName evidence="6">Pecanex-like protein</fullName>
    </recommendedName>
</protein>
<feature type="transmembrane region" description="Helical" evidence="6">
    <location>
        <begin position="245"/>
        <end position="262"/>
    </location>
</feature>
<feature type="transmembrane region" description="Helical" evidence="6">
    <location>
        <begin position="565"/>
        <end position="587"/>
    </location>
</feature>
<dbReference type="Pfam" id="PF05041">
    <property type="entry name" value="Pecanex_C"/>
    <property type="match status" value="1"/>
</dbReference>
<feature type="compositionally biased region" description="Polar residues" evidence="7">
    <location>
        <begin position="833"/>
        <end position="847"/>
    </location>
</feature>
<keyword evidence="4 6" id="KW-1133">Transmembrane helix</keyword>
<keyword evidence="10" id="KW-1185">Reference proteome</keyword>
<comment type="subcellular location">
    <subcellularLocation>
        <location evidence="1 6">Membrane</location>
        <topology evidence="1 6">Multi-pass membrane protein</topology>
    </subcellularLocation>
</comment>
<dbReference type="InterPro" id="IPR007735">
    <property type="entry name" value="Pecanex_C"/>
</dbReference>
<dbReference type="EMBL" id="RCHS01003535">
    <property type="protein sequence ID" value="RMX41037.1"/>
    <property type="molecule type" value="Genomic_DNA"/>
</dbReference>
<organism evidence="9 10">
    <name type="scientific">Pocillopora damicornis</name>
    <name type="common">Cauliflower coral</name>
    <name type="synonym">Millepora damicornis</name>
    <dbReference type="NCBI Taxonomy" id="46731"/>
    <lineage>
        <taxon>Eukaryota</taxon>
        <taxon>Metazoa</taxon>
        <taxon>Cnidaria</taxon>
        <taxon>Anthozoa</taxon>
        <taxon>Hexacorallia</taxon>
        <taxon>Scleractinia</taxon>
        <taxon>Astrocoeniina</taxon>
        <taxon>Pocilloporidae</taxon>
        <taxon>Pocillopora</taxon>
    </lineage>
</organism>
<feature type="transmembrane region" description="Helical" evidence="6">
    <location>
        <begin position="268"/>
        <end position="287"/>
    </location>
</feature>
<feature type="region of interest" description="Disordered" evidence="7">
    <location>
        <begin position="830"/>
        <end position="895"/>
    </location>
</feature>
<feature type="transmembrane region" description="Helical" evidence="6">
    <location>
        <begin position="292"/>
        <end position="309"/>
    </location>
</feature>
<sequence>MGSMEGAGAPLLNDYKLEFFWKRFPQTLLGGLKLKLGYDAPFYVYLNQVLVFLVPFIFGGIFTLLAEFEIITDVYMNAYIYGGLVVVFVISTQLFSWLMRRNATSLAKFQKNLLSQDDEIDFVSCCGVETVEFTFPAKRFVVNMIAHAVISGVVCSLMFLYLLPANLAGLFSNTCATVVLYTLGWLTVCISQFSLSSSCPPELAIFRALDTLEIAPLMRPFYVVIFGIIGVLARHYSELVATDKVLHILFPFLPLLWILGILPPLDALFPWLAEQALVLVLGGSPLATDLRLLVMFIISSLVVVMATFISNSTAILIVSACFGFILSMDIFGLVLQAWVKINQGKTLKPIVAEWKMREVLIFVVMLAITGALAAVSSHFSSDASLKIFDAFGVLFMVLLVLVKVLGDIQSVSIFFGLLRNPFYPASIESSREFKKRKKILKYIGLLRQALLCYVVPLLQVAFLSLFLAPERATVSNFAAAIGTVRALRQVWQNTFNSLLEISVVYLTATALGSDVATWWGTAGLGLQLMLVGACRDRLQQLLNKISYMLTLTVTAWTLPKQHHKATVPILLALVILLPVVIAVLGAATILATPLLPLFCLPVFLVGFPRPLRSWPKTASTAAATCPDSVFYKQLTPQVVSTLGVTMAMGTLGNPSPGDHYLVRFQDRLIWVHVLECGYKFCTTVLKGLELQETSCHTVEATRVDDVFQDIFVHEGKWPLVSLNQHVANVLCPCDTLILNTYSDAKNVLTGVIDQPENLRRNSENFLKTLVWVLVNYCKDRKFEIPEQTSHQVFIDIAKQEVMMSVEVLPAPKPKEALLVRQTSQDDLDIPNVFMSSTDYQEPTTRVTSPKRRRSSSLPSLSDSVWSQESLKLDESQTSDKKRKQSGSVGGLHVKDEGIDDLDESFNLGGFPALDIGQASASKNKGSSEKLLKKEDPVFSDFNYDVLSYGATKRDAKAGASDYMKPVTFTSEHAHRLDLPHHWKFSIPVDKHNLDSLSEKFPDFWFRHVVKGLNFGNNSKGIAESILGDSTLISLYRQLTCACYAMVEVLGFPGSSAVAAGPGHVHKVYAGDVPWSIHVDWLEKETELKSLILKAYRYAFKLTYDEAVLGEVTSEDELVEYMTEYDRDWYLGSEIGHEWQLSIMDEKPFLFSLGRDKSKGTYTSRVLTKQEIMAPVGRLNGECVRGQWASLALELLYFTNDDEERYSIQAHPTLLRNLTIQAADPPLGYPVYSSGAVSVPIAVAPL</sequence>
<evidence type="ECO:0000313" key="9">
    <source>
        <dbReference type="EMBL" id="RMX41037.1"/>
    </source>
</evidence>
<feature type="transmembrane region" description="Helical" evidence="6">
    <location>
        <begin position="439"/>
        <end position="467"/>
    </location>
</feature>
<evidence type="ECO:0000256" key="4">
    <source>
        <dbReference type="ARBA" id="ARBA00022989"/>
    </source>
</evidence>